<dbReference type="EMBL" id="FIGO01000006">
    <property type="protein sequence ID" value="CYU85819.1"/>
    <property type="molecule type" value="Genomic_DNA"/>
</dbReference>
<reference evidence="2 3" key="1">
    <citation type="submission" date="2016-02" db="EMBL/GenBank/DDBJ databases">
        <authorList>
            <consortium name="Pathogen Informatics"/>
        </authorList>
    </citation>
    <scope>NUCLEOTIDE SEQUENCE [LARGE SCALE GENOMIC DNA]</scope>
    <source>
        <strain evidence="2 3">LSS48</strain>
    </source>
</reference>
<dbReference type="RefSeq" id="WP_044765737.1">
    <property type="nucleotide sequence ID" value="NZ_CEHU01000093.1"/>
</dbReference>
<protein>
    <submittedName>
        <fullName evidence="2">Exported protein</fullName>
    </submittedName>
</protein>
<feature type="transmembrane region" description="Helical" evidence="1">
    <location>
        <begin position="6"/>
        <end position="27"/>
    </location>
</feature>
<organism evidence="2 3">
    <name type="scientific">Streptococcus suis</name>
    <dbReference type="NCBI Taxonomy" id="1307"/>
    <lineage>
        <taxon>Bacteria</taxon>
        <taxon>Bacillati</taxon>
        <taxon>Bacillota</taxon>
        <taxon>Bacilli</taxon>
        <taxon>Lactobacillales</taxon>
        <taxon>Streptococcaceae</taxon>
        <taxon>Streptococcus</taxon>
    </lineage>
</organism>
<keyword evidence="1" id="KW-0812">Transmembrane</keyword>
<evidence type="ECO:0000256" key="1">
    <source>
        <dbReference type="SAM" id="Phobius"/>
    </source>
</evidence>
<proteinExistence type="predicted"/>
<keyword evidence="1" id="KW-0472">Membrane</keyword>
<accession>A0A0Z8FSS4</accession>
<name>A0A0Z8FSS4_STRSU</name>
<evidence type="ECO:0000313" key="2">
    <source>
        <dbReference type="EMBL" id="CYU85819.1"/>
    </source>
</evidence>
<keyword evidence="1" id="KW-1133">Transmembrane helix</keyword>
<dbReference type="Proteomes" id="UP000073485">
    <property type="component" value="Unassembled WGS sequence"/>
</dbReference>
<gene>
    <name evidence="2" type="ORF">ERS132410_01245</name>
</gene>
<evidence type="ECO:0000313" key="3">
    <source>
        <dbReference type="Proteomes" id="UP000073485"/>
    </source>
</evidence>
<dbReference type="AlphaFoldDB" id="A0A0Z8FSS4"/>
<sequence length="136" mass="15826">MSKKYTRLILVMSAICIAIGGMIMFSFHRMSEEEKLQAQIRKEQERMVLYAVNHYEGIEKIEFTSFEENRMTGSWTSYAIANDRFDILFTLKGFDGDITVAKGRDAQSGEYLRVRDKEGDLEVIENVEVMYWGSDR</sequence>